<feature type="modified residue" description="N6-carboxylysine" evidence="3">
    <location>
        <position position="160"/>
    </location>
</feature>
<dbReference type="SUPFAM" id="SSF51556">
    <property type="entry name" value="Metallo-dependent hydrolases"/>
    <property type="match status" value="1"/>
</dbReference>
<comment type="similarity">
    <text evidence="3">Belongs to the metallo-dependent hydrolases superfamily. Phosphotriesterase family.</text>
</comment>
<organism evidence="4 5">
    <name type="scientific">Citricoccus alkalitolerans</name>
    <dbReference type="NCBI Taxonomy" id="246603"/>
    <lineage>
        <taxon>Bacteria</taxon>
        <taxon>Bacillati</taxon>
        <taxon>Actinomycetota</taxon>
        <taxon>Actinomycetes</taxon>
        <taxon>Micrococcales</taxon>
        <taxon>Micrococcaceae</taxon>
        <taxon>Citricoccus</taxon>
    </lineage>
</organism>
<reference evidence="5" key="1">
    <citation type="journal article" date="2019" name="Int. J. Syst. Evol. Microbiol.">
        <title>The Global Catalogue of Microorganisms (GCM) 10K type strain sequencing project: providing services to taxonomists for standard genome sequencing and annotation.</title>
        <authorList>
            <consortium name="The Broad Institute Genomics Platform"/>
            <consortium name="The Broad Institute Genome Sequencing Center for Infectious Disease"/>
            <person name="Wu L."/>
            <person name="Ma J."/>
        </authorList>
    </citation>
    <scope>NUCLEOTIDE SEQUENCE [LARGE SCALE GENOMIC DNA]</scope>
    <source>
        <strain evidence="5">CGMCC 1.12125</strain>
    </source>
</reference>
<evidence type="ECO:0000313" key="4">
    <source>
        <dbReference type="EMBL" id="MFC4428709.1"/>
    </source>
</evidence>
<dbReference type="EMBL" id="JBHSEN010000001">
    <property type="protein sequence ID" value="MFC4428709.1"/>
    <property type="molecule type" value="Genomic_DNA"/>
</dbReference>
<evidence type="ECO:0000256" key="2">
    <source>
        <dbReference type="ARBA" id="ARBA00022801"/>
    </source>
</evidence>
<evidence type="ECO:0000256" key="1">
    <source>
        <dbReference type="ARBA" id="ARBA00022723"/>
    </source>
</evidence>
<dbReference type="Gene3D" id="3.20.20.140">
    <property type="entry name" value="Metal-dependent hydrolases"/>
    <property type="match status" value="1"/>
</dbReference>
<comment type="caution">
    <text evidence="4">The sequence shown here is derived from an EMBL/GenBank/DDBJ whole genome shotgun (WGS) entry which is preliminary data.</text>
</comment>
<dbReference type="Proteomes" id="UP001595965">
    <property type="component" value="Unassembled WGS sequence"/>
</dbReference>
<name>A0ABV8XSY6_9MICC</name>
<gene>
    <name evidence="4" type="ORF">ACFO0K_03335</name>
</gene>
<dbReference type="PROSITE" id="PS51347">
    <property type="entry name" value="PHOSPHOTRIESTERASE_2"/>
    <property type="match status" value="1"/>
</dbReference>
<sequence>MALVPTARGDEIDAADMGFTSASEEVVGVYQMEVDFNWPHLSLTGSADPAEQEQIKAARIRKAVDALNAAKTVGVDTIVDRVIPGIGRNVPWVKEIAAQTEVNIIVATGWYTWRDLPPIFELGLMFPDAFKTAPPRLADVLVQDIEEGVPGTGVKAGIIKFASDHLGINEGVQAIIAASAEAHRRTGAPITTHSASKGDRPGILSIQDQQAALEQEGVDLRRIQFGHADYTPPEVPIEEFVKVLEKGSFIGFDTVALGHIFPFAWEQRISRIIQLCEMGYSAQLLLGNDDYPYTDCVPEIPERQLYTEVKLKVVPALLERGLSEEHTTEITVDNPRRLFEMRDLGTY</sequence>
<dbReference type="InterPro" id="IPR032466">
    <property type="entry name" value="Metal_Hydrolase"/>
</dbReference>
<protein>
    <submittedName>
        <fullName evidence="4">Phosphotriesterase</fullName>
    </submittedName>
</protein>
<proteinExistence type="inferred from homology"/>
<keyword evidence="5" id="KW-1185">Reference proteome</keyword>
<keyword evidence="2" id="KW-0378">Hydrolase</keyword>
<evidence type="ECO:0000256" key="3">
    <source>
        <dbReference type="PROSITE-ProRule" id="PRU00679"/>
    </source>
</evidence>
<dbReference type="RefSeq" id="WP_344229622.1">
    <property type="nucleotide sequence ID" value="NZ_BAAALH010000002.1"/>
</dbReference>
<dbReference type="InterPro" id="IPR001559">
    <property type="entry name" value="Phosphotriesterase"/>
</dbReference>
<keyword evidence="1" id="KW-0479">Metal-binding</keyword>
<dbReference type="PANTHER" id="PTHR10819:SF3">
    <property type="entry name" value="PHOSPHOTRIESTERASE-RELATED PROTEIN"/>
    <property type="match status" value="1"/>
</dbReference>
<dbReference type="Pfam" id="PF02126">
    <property type="entry name" value="PTE"/>
    <property type="match status" value="1"/>
</dbReference>
<accession>A0ABV8XSY6</accession>
<dbReference type="PANTHER" id="PTHR10819">
    <property type="entry name" value="PHOSPHOTRIESTERASE-RELATED"/>
    <property type="match status" value="1"/>
</dbReference>
<evidence type="ECO:0000313" key="5">
    <source>
        <dbReference type="Proteomes" id="UP001595965"/>
    </source>
</evidence>